<feature type="domain" description="Fibronectin type-III" evidence="2">
    <location>
        <begin position="176"/>
        <end position="263"/>
    </location>
</feature>
<organism evidence="3 4">
    <name type="scientific">Pseudomonas savastanoi</name>
    <name type="common">Pseudomonas syringae pv. savastanoi</name>
    <dbReference type="NCBI Taxonomy" id="29438"/>
    <lineage>
        <taxon>Bacteria</taxon>
        <taxon>Pseudomonadati</taxon>
        <taxon>Pseudomonadota</taxon>
        <taxon>Gammaproteobacteria</taxon>
        <taxon>Pseudomonadales</taxon>
        <taxon>Pseudomonadaceae</taxon>
        <taxon>Pseudomonas</taxon>
    </lineage>
</organism>
<dbReference type="InterPro" id="IPR036116">
    <property type="entry name" value="FN3_sf"/>
</dbReference>
<feature type="domain" description="Fibronectin type-III" evidence="2">
    <location>
        <begin position="1"/>
        <end position="76"/>
    </location>
</feature>
<dbReference type="InterPro" id="IPR003610">
    <property type="entry name" value="CBM5/12"/>
</dbReference>
<dbReference type="SUPFAM" id="SSF49265">
    <property type="entry name" value="Fibronectin type III"/>
    <property type="match status" value="2"/>
</dbReference>
<dbReference type="Pfam" id="PF02839">
    <property type="entry name" value="CBM_5_12"/>
    <property type="match status" value="1"/>
</dbReference>
<name>A0A3M5KK14_PSESS</name>
<dbReference type="EMBL" id="RBTE01000033">
    <property type="protein sequence ID" value="RMT35907.1"/>
    <property type="molecule type" value="Genomic_DNA"/>
</dbReference>
<dbReference type="InterPro" id="IPR003961">
    <property type="entry name" value="FN3_dom"/>
</dbReference>
<evidence type="ECO:0000313" key="4">
    <source>
        <dbReference type="Proteomes" id="UP000278180"/>
    </source>
</evidence>
<dbReference type="SMART" id="SM00495">
    <property type="entry name" value="ChtBD3"/>
    <property type="match status" value="1"/>
</dbReference>
<dbReference type="InterPro" id="IPR013783">
    <property type="entry name" value="Ig-like_fold"/>
</dbReference>
<dbReference type="CDD" id="cd00063">
    <property type="entry name" value="FN3"/>
    <property type="match status" value="2"/>
</dbReference>
<feature type="non-terminal residue" evidence="3">
    <location>
        <position position="1"/>
    </location>
</feature>
<evidence type="ECO:0000313" key="3">
    <source>
        <dbReference type="EMBL" id="RMT35907.1"/>
    </source>
</evidence>
<dbReference type="AlphaFoldDB" id="A0A3M5KK14"/>
<evidence type="ECO:0000256" key="1">
    <source>
        <dbReference type="ARBA" id="ARBA00022801"/>
    </source>
</evidence>
<reference evidence="3 4" key="1">
    <citation type="submission" date="2018-08" db="EMBL/GenBank/DDBJ databases">
        <title>Recombination of ecologically and evolutionarily significant loci maintains genetic cohesion in the Pseudomonas syringae species complex.</title>
        <authorList>
            <person name="Dillon M."/>
            <person name="Thakur S."/>
            <person name="Almeida R.N.D."/>
            <person name="Weir B.S."/>
            <person name="Guttman D.S."/>
        </authorList>
    </citation>
    <scope>NUCLEOTIDE SEQUENCE [LARGE SCALE GENOMIC DNA]</scope>
    <source>
        <strain evidence="3 4">ICMP 13684</strain>
    </source>
</reference>
<comment type="caution">
    <text evidence="3">The sequence shown here is derived from an EMBL/GenBank/DDBJ whole genome shotgun (WGS) entry which is preliminary data.</text>
</comment>
<dbReference type="Gene3D" id="2.60.40.10">
    <property type="entry name" value="Immunoglobulins"/>
    <property type="match status" value="3"/>
</dbReference>
<dbReference type="PROSITE" id="PS50853">
    <property type="entry name" value="FN3"/>
    <property type="match status" value="2"/>
</dbReference>
<accession>A0A3M5KK14</accession>
<evidence type="ECO:0000259" key="2">
    <source>
        <dbReference type="PROSITE" id="PS50853"/>
    </source>
</evidence>
<dbReference type="GO" id="GO:0005975">
    <property type="term" value="P:carbohydrate metabolic process"/>
    <property type="evidence" value="ECO:0007669"/>
    <property type="project" value="InterPro"/>
</dbReference>
<gene>
    <name evidence="3" type="ORF">ALP51_05147</name>
</gene>
<dbReference type="Proteomes" id="UP000278180">
    <property type="component" value="Unassembled WGS sequence"/>
</dbReference>
<feature type="non-terminal residue" evidence="3">
    <location>
        <position position="332"/>
    </location>
</feature>
<dbReference type="RefSeq" id="WP_375233379.1">
    <property type="nucleotide sequence ID" value="NZ_RBTE01000033.1"/>
</dbReference>
<sequence length="332" mass="35979">LGASLTWTPSTSDSQIVRYQIGRNGWPFQTIASVTTAYTDSDVTADTQYDYYVVAQDTELQWSEVSNVLTVKTAGETPVPGNPSLPLDFKSTEQTTTSVTLDWSKAKVAHVQYDLFRDNVFLQRVGSAPFTDTSVLHSRLYGYQIQAIDSVGNSSERSETLLVTTKSEPSDDRPTPPGNLRQTAATMTSVSLEWDASFSALGVASYRLITFGGETVSLDATTLKHTVEGLTAAKTYQCLAGALDTEKNLSGPSNVVHASTSAAISEWKTAQSYLEGDKVTYGGDTYICLNPHTSQIDWKPGSAPTLWALWVEQAGGQLYPGLAQKMKRAGVF</sequence>
<keyword evidence="1 3" id="KW-0378">Hydrolase</keyword>
<dbReference type="SUPFAM" id="SSF51055">
    <property type="entry name" value="Carbohydrate binding domain"/>
    <property type="match status" value="1"/>
</dbReference>
<dbReference type="SMART" id="SM00060">
    <property type="entry name" value="FN3"/>
    <property type="match status" value="2"/>
</dbReference>
<dbReference type="GO" id="GO:0004553">
    <property type="term" value="F:hydrolase activity, hydrolyzing O-glycosyl compounds"/>
    <property type="evidence" value="ECO:0007669"/>
    <property type="project" value="InterPro"/>
</dbReference>
<dbReference type="CDD" id="cd12214">
    <property type="entry name" value="ChiA1_BD"/>
    <property type="match status" value="1"/>
</dbReference>
<dbReference type="GO" id="GO:0030246">
    <property type="term" value="F:carbohydrate binding"/>
    <property type="evidence" value="ECO:0007669"/>
    <property type="project" value="InterPro"/>
</dbReference>
<protein>
    <submittedName>
        <fullName evidence="3">Glycosyl hydrolase protein</fullName>
    </submittedName>
</protein>
<dbReference type="GO" id="GO:0005576">
    <property type="term" value="C:extracellular region"/>
    <property type="evidence" value="ECO:0007669"/>
    <property type="project" value="InterPro"/>
</dbReference>
<dbReference type="Gene3D" id="2.10.10.20">
    <property type="entry name" value="Carbohydrate-binding module superfamily 5/12"/>
    <property type="match status" value="1"/>
</dbReference>
<proteinExistence type="predicted"/>
<dbReference type="InterPro" id="IPR036573">
    <property type="entry name" value="CBM_sf_5/12"/>
</dbReference>